<feature type="chain" id="PRO_5027018012" description="non-specific serine/threonine protein kinase" evidence="23">
    <location>
        <begin position="19"/>
        <end position="1047"/>
    </location>
</feature>
<dbReference type="FunFam" id="3.30.200.20:FF:000513">
    <property type="entry name" value="Receptor-like protein kinase HSL1"/>
    <property type="match status" value="1"/>
</dbReference>
<comment type="catalytic activity">
    <reaction evidence="18">
        <text>L-threonyl-[protein] + ATP = O-phospho-L-threonyl-[protein] + ADP + H(+)</text>
        <dbReference type="Rhea" id="RHEA:46608"/>
        <dbReference type="Rhea" id="RHEA-COMP:11060"/>
        <dbReference type="Rhea" id="RHEA-COMP:11605"/>
        <dbReference type="ChEBI" id="CHEBI:15378"/>
        <dbReference type="ChEBI" id="CHEBI:30013"/>
        <dbReference type="ChEBI" id="CHEBI:30616"/>
        <dbReference type="ChEBI" id="CHEBI:61977"/>
        <dbReference type="ChEBI" id="CHEBI:456216"/>
        <dbReference type="EC" id="2.7.11.1"/>
    </reaction>
</comment>
<dbReference type="InterPro" id="IPR050647">
    <property type="entry name" value="Plant_LRR-RLKs"/>
</dbReference>
<name>A0A6N2KM84_SALVM</name>
<evidence type="ECO:0000256" key="21">
    <source>
        <dbReference type="SAM" id="MobiDB-lite"/>
    </source>
</evidence>
<keyword evidence="16 22" id="KW-0472">Membrane</keyword>
<evidence type="ECO:0000256" key="19">
    <source>
        <dbReference type="ARBA" id="ARBA00048679"/>
    </source>
</evidence>
<dbReference type="Gene3D" id="3.80.10.10">
    <property type="entry name" value="Ribonuclease Inhibitor"/>
    <property type="match status" value="3"/>
</dbReference>
<keyword evidence="12 20" id="KW-0547">Nucleotide-binding</keyword>
<dbReference type="PANTHER" id="PTHR48056:SF84">
    <property type="entry name" value="PROTEIN KINASE DOMAIN-CONTAINING PROTEIN"/>
    <property type="match status" value="1"/>
</dbReference>
<dbReference type="Pfam" id="PF00560">
    <property type="entry name" value="LRR_1"/>
    <property type="match status" value="4"/>
</dbReference>
<dbReference type="SUPFAM" id="SSF56112">
    <property type="entry name" value="Protein kinase-like (PK-like)"/>
    <property type="match status" value="1"/>
</dbReference>
<keyword evidence="7" id="KW-0433">Leucine-rich repeat</keyword>
<dbReference type="GO" id="GO:0051707">
    <property type="term" value="P:response to other organism"/>
    <property type="evidence" value="ECO:0007669"/>
    <property type="project" value="UniProtKB-ARBA"/>
</dbReference>
<evidence type="ECO:0000256" key="4">
    <source>
        <dbReference type="ARBA" id="ARBA00022475"/>
    </source>
</evidence>
<evidence type="ECO:0000256" key="16">
    <source>
        <dbReference type="ARBA" id="ARBA00023136"/>
    </source>
</evidence>
<evidence type="ECO:0000256" key="17">
    <source>
        <dbReference type="ARBA" id="ARBA00023180"/>
    </source>
</evidence>
<keyword evidence="13" id="KW-0418">Kinase</keyword>
<keyword evidence="14 20" id="KW-0067">ATP-binding</keyword>
<dbReference type="Pfam" id="PF23598">
    <property type="entry name" value="LRR_14"/>
    <property type="match status" value="1"/>
</dbReference>
<evidence type="ECO:0000256" key="8">
    <source>
        <dbReference type="ARBA" id="ARBA00022679"/>
    </source>
</evidence>
<evidence type="ECO:0000256" key="10">
    <source>
        <dbReference type="ARBA" id="ARBA00022729"/>
    </source>
</evidence>
<feature type="signal peptide" evidence="23">
    <location>
        <begin position="1"/>
        <end position="18"/>
    </location>
</feature>
<keyword evidence="4" id="KW-1003">Cell membrane</keyword>
<dbReference type="EC" id="2.7.11.1" evidence="3"/>
<evidence type="ECO:0000256" key="11">
    <source>
        <dbReference type="ARBA" id="ARBA00022737"/>
    </source>
</evidence>
<dbReference type="InterPro" id="IPR013210">
    <property type="entry name" value="LRR_N_plant-typ"/>
</dbReference>
<comment type="catalytic activity">
    <reaction evidence="19">
        <text>L-seryl-[protein] + ATP = O-phospho-L-seryl-[protein] + ADP + H(+)</text>
        <dbReference type="Rhea" id="RHEA:17989"/>
        <dbReference type="Rhea" id="RHEA-COMP:9863"/>
        <dbReference type="Rhea" id="RHEA-COMP:11604"/>
        <dbReference type="ChEBI" id="CHEBI:15378"/>
        <dbReference type="ChEBI" id="CHEBI:29999"/>
        <dbReference type="ChEBI" id="CHEBI:30616"/>
        <dbReference type="ChEBI" id="CHEBI:83421"/>
        <dbReference type="ChEBI" id="CHEBI:456216"/>
        <dbReference type="EC" id="2.7.11.1"/>
    </reaction>
</comment>
<comment type="subcellular location">
    <subcellularLocation>
        <location evidence="1">Cell membrane</location>
        <topology evidence="1">Single-pass type I membrane protein</topology>
    </subcellularLocation>
</comment>
<feature type="binding site" evidence="20">
    <location>
        <position position="707"/>
    </location>
    <ligand>
        <name>ATP</name>
        <dbReference type="ChEBI" id="CHEBI:30616"/>
    </ligand>
</feature>
<evidence type="ECO:0000256" key="3">
    <source>
        <dbReference type="ARBA" id="ARBA00012513"/>
    </source>
</evidence>
<dbReference type="InterPro" id="IPR001611">
    <property type="entry name" value="Leu-rich_rpt"/>
</dbReference>
<dbReference type="GO" id="GO:0004674">
    <property type="term" value="F:protein serine/threonine kinase activity"/>
    <property type="evidence" value="ECO:0007669"/>
    <property type="project" value="UniProtKB-KW"/>
</dbReference>
<protein>
    <recommendedName>
        <fullName evidence="3">non-specific serine/threonine protein kinase</fullName>
        <ecNumber evidence="3">2.7.11.1</ecNumber>
    </recommendedName>
</protein>
<dbReference type="FunFam" id="1.10.510.10:FF:001023">
    <property type="entry name" value="Os07g0541700 protein"/>
    <property type="match status" value="1"/>
</dbReference>
<evidence type="ECO:0000256" key="14">
    <source>
        <dbReference type="ARBA" id="ARBA00022840"/>
    </source>
</evidence>
<keyword evidence="10 23" id="KW-0732">Signal</keyword>
<keyword evidence="9 22" id="KW-0812">Transmembrane</keyword>
<accession>A0A6N2KM84</accession>
<dbReference type="Gene3D" id="3.30.200.20">
    <property type="entry name" value="Phosphorylase Kinase, domain 1"/>
    <property type="match status" value="1"/>
</dbReference>
<dbReference type="EMBL" id="CAADRP010000169">
    <property type="protein sequence ID" value="VFU24332.1"/>
    <property type="molecule type" value="Genomic_DNA"/>
</dbReference>
<dbReference type="InterPro" id="IPR032675">
    <property type="entry name" value="LRR_dom_sf"/>
</dbReference>
<feature type="domain" description="Protein kinase" evidence="24">
    <location>
        <begin position="678"/>
        <end position="1017"/>
    </location>
</feature>
<dbReference type="SUPFAM" id="SSF52058">
    <property type="entry name" value="L domain-like"/>
    <property type="match status" value="2"/>
</dbReference>
<evidence type="ECO:0000313" key="25">
    <source>
        <dbReference type="EMBL" id="VFU24332.1"/>
    </source>
</evidence>
<reference evidence="25" key="1">
    <citation type="submission" date="2019-03" db="EMBL/GenBank/DDBJ databases">
        <authorList>
            <person name="Mank J."/>
            <person name="Almeida P."/>
        </authorList>
    </citation>
    <scope>NUCLEOTIDE SEQUENCE</scope>
    <source>
        <strain evidence="25">78183</strain>
    </source>
</reference>
<dbReference type="PROSITE" id="PS50011">
    <property type="entry name" value="PROTEIN_KINASE_DOM"/>
    <property type="match status" value="1"/>
</dbReference>
<evidence type="ECO:0000259" key="24">
    <source>
        <dbReference type="PROSITE" id="PS50011"/>
    </source>
</evidence>
<dbReference type="PANTHER" id="PTHR48056">
    <property type="entry name" value="LRR RECEPTOR-LIKE SERINE/THREONINE-PROTEIN KINASE-RELATED"/>
    <property type="match status" value="1"/>
</dbReference>
<dbReference type="Pfam" id="PF00069">
    <property type="entry name" value="Pkinase"/>
    <property type="match status" value="1"/>
</dbReference>
<dbReference type="InterPro" id="IPR000719">
    <property type="entry name" value="Prot_kinase_dom"/>
</dbReference>
<organism evidence="25">
    <name type="scientific">Salix viminalis</name>
    <name type="common">Common osier</name>
    <name type="synonym">Basket willow</name>
    <dbReference type="NCBI Taxonomy" id="40686"/>
    <lineage>
        <taxon>Eukaryota</taxon>
        <taxon>Viridiplantae</taxon>
        <taxon>Streptophyta</taxon>
        <taxon>Embryophyta</taxon>
        <taxon>Tracheophyta</taxon>
        <taxon>Spermatophyta</taxon>
        <taxon>Magnoliopsida</taxon>
        <taxon>eudicotyledons</taxon>
        <taxon>Gunneridae</taxon>
        <taxon>Pentapetalae</taxon>
        <taxon>rosids</taxon>
        <taxon>fabids</taxon>
        <taxon>Malpighiales</taxon>
        <taxon>Salicaceae</taxon>
        <taxon>Saliceae</taxon>
        <taxon>Salix</taxon>
    </lineage>
</organism>
<sequence>MFFYRSVLFLSLLFTAHSLNQDGLFLQRVKLGLSDPAHSLSSWNERDDTPCNWYGITCDNSTHRVSSVDLSSSELMGPFPNFLCRLPFLTSINLMNNSINSSLTDDIATCKNLESLDLSANLLVGSIPASLSELSNLKQLNLASNNFSGAIPAKFGQFQKLEWISLAGNLLTGSIPSELGNISTLQHLLVGYNLYAPRRIPSQFGNLSNLVELWLANCNLVGPIPESLSKLTRLSNLDFSLNRLTGSIPSWLTGLKNIEQIELYENSLSGELPRGFSNLTMLRRFDASTNQLTGTIPIQLAQLELESLNLFENRLVGTLPEGIAKSPNLYELKLFNNELTGELPSQLGLNSPLKSLDVSYNGFSGNIPGNLCAKGELEDLILIYNSFSGKIPESLGKCDSLGRVRLRNNRFTGIVPEQFWGLPQVYLFELEENSFSGEVSSRIASAYILSVLKISKNQFSGSLPMEIGYLGKLIEFSASDNMFTGPIPGSLVNLSTLSMLVLENNELSGGLPDGIQGWKSLNELNLANNKLSGQIPDEIGSLKALNYLDLSGNYFSGKIPTQLEDLNLNQLNLSNNMLSGAIPPFYAKEMYRSSFFGNPGLCGDLKDLCPQEGDSRRQSYLWILRSTFILAAMVFVVGVVWFYFKYQNFKKEKEVITISKWRSFHKIGFSEFEILDFLKEDNVIGSGASGKVYKAVLSNGETVAVKKLGGESRKDNTNHSSSEKDEFEAEVETLGRIRHKNIVRLWCCCSTADCKLLVYEYMPNGSLGDFLHGSKGGSLDWPTRYKIALDAAEGLSYLHHDCVPPIVHRDVKSNNILLDAELGARVADFGVAKAVQGVNNRGAESMSVIAGSCGYIAPGIISLVSALKSPRGSCRDDKELEICTASLEFESEPNRLGSKKSLISWCDERGFEICTVEYAYTLRVNEKSDIYSFGVVILELVTGRLPVDPEFGEKDLVKWVCATLDQNGVDHVVDTKLDSRYKDEISKILEIGLRCTTAFPIGRPSMRRVVKMLQEAGGMGHKPEADKNDEKPSPCYPEEVSDQGSLV</sequence>
<dbReference type="GO" id="GO:0005886">
    <property type="term" value="C:plasma membrane"/>
    <property type="evidence" value="ECO:0007669"/>
    <property type="project" value="UniProtKB-SubCell"/>
</dbReference>
<dbReference type="PROSITE" id="PS00107">
    <property type="entry name" value="PROTEIN_KINASE_ATP"/>
    <property type="match status" value="1"/>
</dbReference>
<feature type="compositionally biased region" description="Basic and acidic residues" evidence="21">
    <location>
        <begin position="1021"/>
        <end position="1032"/>
    </location>
</feature>
<keyword evidence="6" id="KW-0597">Phosphoprotein</keyword>
<keyword evidence="11" id="KW-0677">Repeat</keyword>
<evidence type="ECO:0000256" key="20">
    <source>
        <dbReference type="PROSITE-ProRule" id="PRU10141"/>
    </source>
</evidence>
<dbReference type="FunFam" id="3.80.10.10:FF:000077">
    <property type="entry name" value="LRR receptor-like serine/threonine-protein kinase ERL1"/>
    <property type="match status" value="1"/>
</dbReference>
<comment type="similarity">
    <text evidence="2">Belongs to the protein kinase superfamily. Ser/Thr protein kinase family.</text>
</comment>
<dbReference type="AlphaFoldDB" id="A0A6N2KM84"/>
<gene>
    <name evidence="25" type="ORF">SVIM_LOCUS45110</name>
</gene>
<evidence type="ECO:0000256" key="12">
    <source>
        <dbReference type="ARBA" id="ARBA00022741"/>
    </source>
</evidence>
<dbReference type="InterPro" id="IPR017441">
    <property type="entry name" value="Protein_kinase_ATP_BS"/>
</dbReference>
<dbReference type="SMART" id="SM00220">
    <property type="entry name" value="S_TKc"/>
    <property type="match status" value="1"/>
</dbReference>
<evidence type="ECO:0000256" key="1">
    <source>
        <dbReference type="ARBA" id="ARBA00004251"/>
    </source>
</evidence>
<evidence type="ECO:0000256" key="18">
    <source>
        <dbReference type="ARBA" id="ARBA00047899"/>
    </source>
</evidence>
<evidence type="ECO:0000256" key="13">
    <source>
        <dbReference type="ARBA" id="ARBA00022777"/>
    </source>
</evidence>
<dbReference type="GO" id="GO:0033612">
    <property type="term" value="F:receptor serine/threonine kinase binding"/>
    <property type="evidence" value="ECO:0007669"/>
    <property type="project" value="TreeGrafter"/>
</dbReference>
<dbReference type="FunFam" id="3.80.10.10:FF:000215">
    <property type="entry name" value="Receptor-like protein kinase HSL1"/>
    <property type="match status" value="1"/>
</dbReference>
<evidence type="ECO:0000256" key="22">
    <source>
        <dbReference type="SAM" id="Phobius"/>
    </source>
</evidence>
<dbReference type="InterPro" id="IPR055414">
    <property type="entry name" value="LRR_R13L4/SHOC2-like"/>
</dbReference>
<keyword evidence="8" id="KW-0808">Transferase</keyword>
<dbReference type="Pfam" id="PF08263">
    <property type="entry name" value="LRRNT_2"/>
    <property type="match status" value="1"/>
</dbReference>
<dbReference type="GO" id="GO:0005524">
    <property type="term" value="F:ATP binding"/>
    <property type="evidence" value="ECO:0007669"/>
    <property type="project" value="UniProtKB-UniRule"/>
</dbReference>
<evidence type="ECO:0000256" key="7">
    <source>
        <dbReference type="ARBA" id="ARBA00022614"/>
    </source>
</evidence>
<evidence type="ECO:0000256" key="6">
    <source>
        <dbReference type="ARBA" id="ARBA00022553"/>
    </source>
</evidence>
<dbReference type="InterPro" id="IPR008271">
    <property type="entry name" value="Ser/Thr_kinase_AS"/>
</dbReference>
<dbReference type="InterPro" id="IPR011009">
    <property type="entry name" value="Kinase-like_dom_sf"/>
</dbReference>
<dbReference type="Gene3D" id="1.10.510.10">
    <property type="entry name" value="Transferase(Phosphotransferase) domain 1"/>
    <property type="match status" value="1"/>
</dbReference>
<keyword evidence="17" id="KW-0325">Glycoprotein</keyword>
<feature type="transmembrane region" description="Helical" evidence="22">
    <location>
        <begin position="620"/>
        <end position="644"/>
    </location>
</feature>
<keyword evidence="5" id="KW-0723">Serine/threonine-protein kinase</keyword>
<evidence type="ECO:0000256" key="5">
    <source>
        <dbReference type="ARBA" id="ARBA00022527"/>
    </source>
</evidence>
<dbReference type="FunFam" id="3.80.10.10:FF:000453">
    <property type="entry name" value="Leucine-rich receptor-like protein kinase family protein"/>
    <property type="match status" value="1"/>
</dbReference>
<evidence type="ECO:0000256" key="2">
    <source>
        <dbReference type="ARBA" id="ARBA00008684"/>
    </source>
</evidence>
<dbReference type="GO" id="GO:0009791">
    <property type="term" value="P:post-embryonic development"/>
    <property type="evidence" value="ECO:0007669"/>
    <property type="project" value="UniProtKB-ARBA"/>
</dbReference>
<feature type="region of interest" description="Disordered" evidence="21">
    <location>
        <begin position="1018"/>
        <end position="1047"/>
    </location>
</feature>
<evidence type="ECO:0000256" key="9">
    <source>
        <dbReference type="ARBA" id="ARBA00022692"/>
    </source>
</evidence>
<keyword evidence="15 22" id="KW-1133">Transmembrane helix</keyword>
<proteinExistence type="inferred from homology"/>
<dbReference type="PROSITE" id="PS00108">
    <property type="entry name" value="PROTEIN_KINASE_ST"/>
    <property type="match status" value="1"/>
</dbReference>
<evidence type="ECO:0000256" key="23">
    <source>
        <dbReference type="SAM" id="SignalP"/>
    </source>
</evidence>
<dbReference type="GO" id="GO:0006952">
    <property type="term" value="P:defense response"/>
    <property type="evidence" value="ECO:0007669"/>
    <property type="project" value="UniProtKB-ARBA"/>
</dbReference>
<evidence type="ECO:0000256" key="15">
    <source>
        <dbReference type="ARBA" id="ARBA00022989"/>
    </source>
</evidence>